<dbReference type="InterPro" id="IPR023404">
    <property type="entry name" value="rSAM_horseshoe"/>
</dbReference>
<dbReference type="PROSITE" id="PS51918">
    <property type="entry name" value="RADICAL_SAM"/>
    <property type="match status" value="1"/>
</dbReference>
<dbReference type="InterPro" id="IPR058240">
    <property type="entry name" value="rSAM_sf"/>
</dbReference>
<dbReference type="InterPro" id="IPR006638">
    <property type="entry name" value="Elp3/MiaA/NifB-like_rSAM"/>
</dbReference>
<dbReference type="PANTHER" id="PTHR11135:SF0">
    <property type="entry name" value="ELONGATOR COMPLEX PROTEIN 3"/>
    <property type="match status" value="1"/>
</dbReference>
<reference evidence="8 9" key="1">
    <citation type="journal article" date="2016" name="C (Basel)">
        <title>Selective Growth of and Electricity Production by Marine Exoelectrogenic Bacteria in Self-Aggregated Hydrogel of Microbially Reduced Graphene Oxide.</title>
        <authorList>
            <person name="Yoshida N."/>
            <person name="Goto Y."/>
            <person name="Miyata Y."/>
        </authorList>
    </citation>
    <scope>NUCLEOTIDE SEQUENCE [LARGE SCALE GENOMIC DNA]</scope>
    <source>
        <strain evidence="8 9">NIT-T3</strain>
    </source>
</reference>
<evidence type="ECO:0000256" key="1">
    <source>
        <dbReference type="ARBA" id="ARBA00001966"/>
    </source>
</evidence>
<proteinExistence type="predicted"/>
<dbReference type="SFLD" id="SFLDG01086">
    <property type="entry name" value="elongater_protein-like"/>
    <property type="match status" value="1"/>
</dbReference>
<dbReference type="Gene3D" id="3.80.30.20">
    <property type="entry name" value="tm_1862 like domain"/>
    <property type="match status" value="1"/>
</dbReference>
<dbReference type="EMBL" id="AP024355">
    <property type="protein sequence ID" value="BCR05131.1"/>
    <property type="molecule type" value="Genomic_DNA"/>
</dbReference>
<keyword evidence="2" id="KW-0004">4Fe-4S</keyword>
<protein>
    <submittedName>
        <fullName evidence="8">Radical SAM protein</fullName>
    </submittedName>
</protein>
<reference evidence="8 9" key="2">
    <citation type="journal article" date="2021" name="Int. J. Syst. Evol. Microbiol.">
        <title>Isolation and Polyphasic Characterization of Desulfuromonas versatilis sp. Nov., an Electrogenic Bacteria Capable of Versatile Metabolism Isolated from a Graphene Oxide-Reducing Enrichment Culture.</title>
        <authorList>
            <person name="Xie L."/>
            <person name="Yoshida N."/>
            <person name="Ishii S."/>
            <person name="Meng L."/>
        </authorList>
    </citation>
    <scope>NUCLEOTIDE SEQUENCE [LARGE SCALE GENOMIC DNA]</scope>
    <source>
        <strain evidence="8 9">NIT-T3</strain>
    </source>
</reference>
<name>A0ABN6DYC6_9BACT</name>
<keyword evidence="5" id="KW-0408">Iron</keyword>
<dbReference type="PANTHER" id="PTHR11135">
    <property type="entry name" value="HISTONE ACETYLTRANSFERASE-RELATED"/>
    <property type="match status" value="1"/>
</dbReference>
<dbReference type="CDD" id="cd01335">
    <property type="entry name" value="Radical_SAM"/>
    <property type="match status" value="1"/>
</dbReference>
<comment type="cofactor">
    <cofactor evidence="1">
        <name>[4Fe-4S] cluster</name>
        <dbReference type="ChEBI" id="CHEBI:49883"/>
    </cofactor>
</comment>
<gene>
    <name evidence="8" type="ORF">DESUT3_22000</name>
</gene>
<accession>A0ABN6DYC6</accession>
<dbReference type="Pfam" id="PF16199">
    <property type="entry name" value="Radical_SAM_C"/>
    <property type="match status" value="1"/>
</dbReference>
<dbReference type="SUPFAM" id="SSF102114">
    <property type="entry name" value="Radical SAM enzymes"/>
    <property type="match status" value="1"/>
</dbReference>
<evidence type="ECO:0000256" key="6">
    <source>
        <dbReference type="ARBA" id="ARBA00023014"/>
    </source>
</evidence>
<evidence type="ECO:0000256" key="2">
    <source>
        <dbReference type="ARBA" id="ARBA00022485"/>
    </source>
</evidence>
<feature type="domain" description="Radical SAM core" evidence="7">
    <location>
        <begin position="1"/>
        <end position="222"/>
    </location>
</feature>
<sequence length="337" mass="36841">MQVYPFFVTHAGCPQRCLFCRQEVISGVGDSAQPGDVGAALEKVLPERGDGEVAFYGGSFTLQPAARQIAFFEAVRPYLESGRLGGIRISTRPDGLDPSQVDLLRRHGVRTVEIGCQSFAPEVLETCRRGYQAEAVVQAAARVRAAGLRLGLQLMPGLPGGGPREAFESLARALALKPDFLRIYPAVVLKGTGLERLWRQGGFRPLELEEAVEVCAEMLWICHGAGVPVIRMGLQATTGLNDGSVIAAGPYHPAFGQLVRSQLWQRALRRATLQGECEISVHPADFSDAIGHRRKNLQVLQSEFGFIEITRDERIPRGALACSRGRFPIMDLAFYED</sequence>
<evidence type="ECO:0000256" key="5">
    <source>
        <dbReference type="ARBA" id="ARBA00023004"/>
    </source>
</evidence>
<keyword evidence="6" id="KW-0411">Iron-sulfur</keyword>
<keyword evidence="4" id="KW-0479">Metal-binding</keyword>
<dbReference type="Proteomes" id="UP001319827">
    <property type="component" value="Chromosome"/>
</dbReference>
<dbReference type="SFLD" id="SFLDS00029">
    <property type="entry name" value="Radical_SAM"/>
    <property type="match status" value="1"/>
</dbReference>
<dbReference type="Pfam" id="PF04055">
    <property type="entry name" value="Radical_SAM"/>
    <property type="match status" value="1"/>
</dbReference>
<evidence type="ECO:0000259" key="7">
    <source>
        <dbReference type="PROSITE" id="PS51918"/>
    </source>
</evidence>
<keyword evidence="3" id="KW-0949">S-adenosyl-L-methionine</keyword>
<dbReference type="InterPro" id="IPR039661">
    <property type="entry name" value="ELP3"/>
</dbReference>
<dbReference type="SFLD" id="SFLDG01082">
    <property type="entry name" value="B12-binding_domain_containing"/>
    <property type="match status" value="1"/>
</dbReference>
<evidence type="ECO:0000313" key="9">
    <source>
        <dbReference type="Proteomes" id="UP001319827"/>
    </source>
</evidence>
<dbReference type="InterPro" id="IPR007197">
    <property type="entry name" value="rSAM"/>
</dbReference>
<keyword evidence="9" id="KW-1185">Reference proteome</keyword>
<evidence type="ECO:0000313" key="8">
    <source>
        <dbReference type="EMBL" id="BCR05131.1"/>
    </source>
</evidence>
<dbReference type="InterPro" id="IPR032432">
    <property type="entry name" value="Radical_SAM_C"/>
</dbReference>
<dbReference type="SMART" id="SM00729">
    <property type="entry name" value="Elp3"/>
    <property type="match status" value="1"/>
</dbReference>
<dbReference type="RefSeq" id="WP_221248555.1">
    <property type="nucleotide sequence ID" value="NZ_AP024355.1"/>
</dbReference>
<evidence type="ECO:0000256" key="3">
    <source>
        <dbReference type="ARBA" id="ARBA00022691"/>
    </source>
</evidence>
<organism evidence="8 9">
    <name type="scientific">Desulfuromonas versatilis</name>
    <dbReference type="NCBI Taxonomy" id="2802975"/>
    <lineage>
        <taxon>Bacteria</taxon>
        <taxon>Pseudomonadati</taxon>
        <taxon>Thermodesulfobacteriota</taxon>
        <taxon>Desulfuromonadia</taxon>
        <taxon>Desulfuromonadales</taxon>
        <taxon>Desulfuromonadaceae</taxon>
        <taxon>Desulfuromonas</taxon>
    </lineage>
</organism>
<evidence type="ECO:0000256" key="4">
    <source>
        <dbReference type="ARBA" id="ARBA00022723"/>
    </source>
</evidence>